<dbReference type="Pfam" id="PF08584">
    <property type="entry name" value="Ribonuc_P_40"/>
    <property type="match status" value="1"/>
</dbReference>
<dbReference type="InterPro" id="IPR013893">
    <property type="entry name" value="RNase_P_Rpp40"/>
</dbReference>
<dbReference type="PANTHER" id="PTHR15396">
    <property type="entry name" value="RIBONUCLEASE P PROTEIN SUBUNIT P40"/>
    <property type="match status" value="1"/>
</dbReference>
<reference evidence="1 2" key="1">
    <citation type="submission" date="2024-04" db="EMBL/GenBank/DDBJ databases">
        <title>Phyllosticta paracitricarpa is synonymous to the EU quarantine fungus P. citricarpa based on phylogenomic analyses.</title>
        <authorList>
            <consortium name="Lawrence Berkeley National Laboratory"/>
            <person name="Van ingen-buijs V.A."/>
            <person name="Van westerhoven A.C."/>
            <person name="Haridas S."/>
            <person name="Skiadas P."/>
            <person name="Martin F."/>
            <person name="Groenewald J.Z."/>
            <person name="Crous P.W."/>
            <person name="Seidl M.F."/>
        </authorList>
    </citation>
    <scope>NUCLEOTIDE SEQUENCE [LARGE SCALE GENOMIC DNA]</scope>
    <source>
        <strain evidence="1 2">CPC 17464</strain>
    </source>
</reference>
<name>A0ABR1LL98_9PEZI</name>
<organism evidence="1 2">
    <name type="scientific">Phyllosticta citribraziliensis</name>
    <dbReference type="NCBI Taxonomy" id="989973"/>
    <lineage>
        <taxon>Eukaryota</taxon>
        <taxon>Fungi</taxon>
        <taxon>Dikarya</taxon>
        <taxon>Ascomycota</taxon>
        <taxon>Pezizomycotina</taxon>
        <taxon>Dothideomycetes</taxon>
        <taxon>Dothideomycetes incertae sedis</taxon>
        <taxon>Botryosphaeriales</taxon>
        <taxon>Phyllostictaceae</taxon>
        <taxon>Phyllosticta</taxon>
    </lineage>
</organism>
<evidence type="ECO:0000313" key="1">
    <source>
        <dbReference type="EMBL" id="KAK7535971.1"/>
    </source>
</evidence>
<gene>
    <name evidence="1" type="ORF">J3D65DRAFT_397864</name>
</gene>
<sequence>MFSIGNENGPASKCIFTHSVLPEHIDDRHPPTKKKPFATITELPFAHTVDLILPQEVHRAFKQQLDGDVGSFHYARVYMTLGEIVDGDFFNDYVKTGNILMIAEGRRGIDNTFSLREGVLRLDLDRPTYERCGLDGKPVRHPGRKHTKERYAVEIELRKPSMLHGKKGFERVVWAFKNVLNHSLAWLFHDLNSPRGIRGPISKHQPHCFTASPEAIVMPHTKLPALTSIADLCDPEYGAEVLEWFGMVSLSSPRIDARENVDSFLSRYEVPMPYRRDGDPDSPAVETLVRLRWRGLVPAPFLLRLWLATREVVGERWIALSVAGFRQDAYTMLGVGARDVLAWECK</sequence>
<comment type="caution">
    <text evidence="1">The sequence shown here is derived from an EMBL/GenBank/DDBJ whole genome shotgun (WGS) entry which is preliminary data.</text>
</comment>
<dbReference type="PANTHER" id="PTHR15396:SF1">
    <property type="entry name" value="RIBONUCLEASE P PROTEIN SUBUNIT P40"/>
    <property type="match status" value="1"/>
</dbReference>
<evidence type="ECO:0000313" key="2">
    <source>
        <dbReference type="Proteomes" id="UP001360953"/>
    </source>
</evidence>
<proteinExistence type="predicted"/>
<keyword evidence="2" id="KW-1185">Reference proteome</keyword>
<dbReference type="EMBL" id="JBBPEH010000007">
    <property type="protein sequence ID" value="KAK7535971.1"/>
    <property type="molecule type" value="Genomic_DNA"/>
</dbReference>
<accession>A0ABR1LL98</accession>
<dbReference type="GeneID" id="92028801"/>
<protein>
    <submittedName>
        <fullName evidence="1">Ribonuclease P 40kDa subunit-domain-containing protein</fullName>
    </submittedName>
</protein>
<dbReference type="Proteomes" id="UP001360953">
    <property type="component" value="Unassembled WGS sequence"/>
</dbReference>
<dbReference type="RefSeq" id="XP_066654387.1">
    <property type="nucleotide sequence ID" value="XM_066795895.1"/>
</dbReference>